<evidence type="ECO:0000313" key="3">
    <source>
        <dbReference type="Proteomes" id="UP001228049"/>
    </source>
</evidence>
<accession>A0AAD9BZ18</accession>
<dbReference type="Proteomes" id="UP001228049">
    <property type="component" value="Unassembled WGS sequence"/>
</dbReference>
<dbReference type="AlphaFoldDB" id="A0AAD9BZ18"/>
<evidence type="ECO:0000313" key="2">
    <source>
        <dbReference type="EMBL" id="KAK1891384.1"/>
    </source>
</evidence>
<dbReference type="EMBL" id="JASDAP010000015">
    <property type="protein sequence ID" value="KAK1891384.1"/>
    <property type="molecule type" value="Genomic_DNA"/>
</dbReference>
<organism evidence="2 3">
    <name type="scientific">Dissostichus eleginoides</name>
    <name type="common">Patagonian toothfish</name>
    <name type="synonym">Dissostichus amissus</name>
    <dbReference type="NCBI Taxonomy" id="100907"/>
    <lineage>
        <taxon>Eukaryota</taxon>
        <taxon>Metazoa</taxon>
        <taxon>Chordata</taxon>
        <taxon>Craniata</taxon>
        <taxon>Vertebrata</taxon>
        <taxon>Euteleostomi</taxon>
        <taxon>Actinopterygii</taxon>
        <taxon>Neopterygii</taxon>
        <taxon>Teleostei</taxon>
        <taxon>Neoteleostei</taxon>
        <taxon>Acanthomorphata</taxon>
        <taxon>Eupercaria</taxon>
        <taxon>Perciformes</taxon>
        <taxon>Notothenioidei</taxon>
        <taxon>Nototheniidae</taxon>
        <taxon>Dissostichus</taxon>
    </lineage>
</organism>
<evidence type="ECO:0000256" key="1">
    <source>
        <dbReference type="SAM" id="Phobius"/>
    </source>
</evidence>
<protein>
    <submittedName>
        <fullName evidence="2">Kinesin-like protein KIFC3</fullName>
    </submittedName>
</protein>
<reference evidence="2" key="1">
    <citation type="submission" date="2023-04" db="EMBL/GenBank/DDBJ databases">
        <title>Chromosome-level genome of Chaenocephalus aceratus.</title>
        <authorList>
            <person name="Park H."/>
        </authorList>
    </citation>
    <scope>NUCLEOTIDE SEQUENCE</scope>
    <source>
        <strain evidence="2">DE</strain>
        <tissue evidence="2">Muscle</tissue>
    </source>
</reference>
<comment type="caution">
    <text evidence="2">The sequence shown here is derived from an EMBL/GenBank/DDBJ whole genome shotgun (WGS) entry which is preliminary data.</text>
</comment>
<keyword evidence="3" id="KW-1185">Reference proteome</keyword>
<feature type="transmembrane region" description="Helical" evidence="1">
    <location>
        <begin position="41"/>
        <end position="71"/>
    </location>
</feature>
<keyword evidence="1" id="KW-1133">Transmembrane helix</keyword>
<proteinExistence type="predicted"/>
<gene>
    <name evidence="2" type="ORF">KUDE01_010212</name>
</gene>
<sequence>MERAQGQLEVEMQNLEEEKNRVIEEAFVRAESEMKAVHENLAGQCVCVCVCVCFCVCVRLCSSSFFFLLFLGLMTNDVCLTGCN</sequence>
<name>A0AAD9BZ18_DISEL</name>
<keyword evidence="1" id="KW-0472">Membrane</keyword>
<keyword evidence="1" id="KW-0812">Transmembrane</keyword>